<dbReference type="CDD" id="cd06662">
    <property type="entry name" value="SURF1"/>
    <property type="match status" value="1"/>
</dbReference>
<sequence length="242" mass="26187">MTRKHTAVFGWCLALLVSAGFAALGHWQLQRMHSKQALLDRAAHVRDTTLPLGQALATPNELAWVRGSVRFLPQMVLLDNQLHDGRAGVRVYQLAAPEGVSTGVLVDLGWLPLPADRQLPGIVALKGVQTVQGLLSAPPSAGLAIGPALAPGAAAQTWLATRLDLQVLRSTLGRRDISSQVLRLDPALPVGYTRDLDMLPNTLPPARHLGYAVQWFGLAAAVLATATLLTWRARRRSRSRRH</sequence>
<dbReference type="PROSITE" id="PS50895">
    <property type="entry name" value="SURF1"/>
    <property type="match status" value="1"/>
</dbReference>
<dbReference type="RefSeq" id="WP_078561709.1">
    <property type="nucleotide sequence ID" value="NZ_LOKQ01000256.1"/>
</dbReference>
<dbReference type="Proteomes" id="UP000191089">
    <property type="component" value="Unassembled WGS sequence"/>
</dbReference>
<keyword evidence="1" id="KW-0812">Transmembrane</keyword>
<evidence type="ECO:0000313" key="3">
    <source>
        <dbReference type="Proteomes" id="UP000191089"/>
    </source>
</evidence>
<gene>
    <name evidence="2" type="ORF">Xcaj_11115</name>
</gene>
<accession>A0ABX3MAY5</accession>
<dbReference type="EMBL" id="LOKQ01000256">
    <property type="protein sequence ID" value="OOX12411.1"/>
    <property type="molecule type" value="Genomic_DNA"/>
</dbReference>
<comment type="subcellular location">
    <subcellularLocation>
        <location evidence="1">Cell membrane</location>
        <topology evidence="1">Multi-pass membrane protein</topology>
    </subcellularLocation>
</comment>
<keyword evidence="1" id="KW-0472">Membrane</keyword>
<comment type="similarity">
    <text evidence="1">Belongs to the SURF1 family.</text>
</comment>
<comment type="caution">
    <text evidence="2">The sequence shown here is derived from an EMBL/GenBank/DDBJ whole genome shotgun (WGS) entry which is preliminary data.</text>
</comment>
<dbReference type="Pfam" id="PF02104">
    <property type="entry name" value="SURF1"/>
    <property type="match status" value="1"/>
</dbReference>
<proteinExistence type="inferred from homology"/>
<keyword evidence="3" id="KW-1185">Reference proteome</keyword>
<keyword evidence="1" id="KW-1003">Cell membrane</keyword>
<protein>
    <recommendedName>
        <fullName evidence="1">SURF1-like protein</fullName>
    </recommendedName>
</protein>
<comment type="caution">
    <text evidence="1">Lacks conserved residue(s) required for the propagation of feature annotation.</text>
</comment>
<name>A0ABX3MAY5_9XANT</name>
<dbReference type="InterPro" id="IPR002994">
    <property type="entry name" value="Surf1/Shy1"/>
</dbReference>
<keyword evidence="1" id="KW-1133">Transmembrane helix</keyword>
<evidence type="ECO:0000313" key="2">
    <source>
        <dbReference type="EMBL" id="OOX12411.1"/>
    </source>
</evidence>
<organism evidence="2 3">
    <name type="scientific">Xanthomonas axonopodis pv. cajani</name>
    <dbReference type="NCBI Taxonomy" id="487827"/>
    <lineage>
        <taxon>Bacteria</taxon>
        <taxon>Pseudomonadati</taxon>
        <taxon>Pseudomonadota</taxon>
        <taxon>Gammaproteobacteria</taxon>
        <taxon>Lysobacterales</taxon>
        <taxon>Lysobacteraceae</taxon>
        <taxon>Xanthomonas</taxon>
    </lineage>
</organism>
<evidence type="ECO:0000256" key="1">
    <source>
        <dbReference type="RuleBase" id="RU363076"/>
    </source>
</evidence>
<feature type="transmembrane region" description="Helical" evidence="1">
    <location>
        <begin position="209"/>
        <end position="231"/>
    </location>
</feature>
<reference evidence="2 3" key="1">
    <citation type="submission" date="2015-12" db="EMBL/GenBank/DDBJ databases">
        <authorList>
            <person name="Bansal K."/>
            <person name="Midha S."/>
            <person name="Patil P.B."/>
        </authorList>
    </citation>
    <scope>NUCLEOTIDE SEQUENCE [LARGE SCALE GENOMIC DNA]</scope>
    <source>
        <strain evidence="2 3">LMG558</strain>
    </source>
</reference>